<keyword evidence="17" id="KW-1185">Reference proteome</keyword>
<evidence type="ECO:0000256" key="11">
    <source>
        <dbReference type="ARBA" id="ARBA00023204"/>
    </source>
</evidence>
<dbReference type="EMBL" id="CAKOGP040001803">
    <property type="protein sequence ID" value="CAJ1952504.1"/>
    <property type="molecule type" value="Genomic_DNA"/>
</dbReference>
<evidence type="ECO:0000256" key="13">
    <source>
        <dbReference type="SAM" id="MobiDB-lite"/>
    </source>
</evidence>
<feature type="region of interest" description="Disordered" evidence="13">
    <location>
        <begin position="929"/>
        <end position="965"/>
    </location>
</feature>
<dbReference type="GO" id="GO:0042276">
    <property type="term" value="P:error-prone translesion synthesis"/>
    <property type="evidence" value="ECO:0007669"/>
    <property type="project" value="TreeGrafter"/>
</dbReference>
<evidence type="ECO:0000256" key="1">
    <source>
        <dbReference type="ARBA" id="ARBA00004123"/>
    </source>
</evidence>
<dbReference type="GO" id="GO:0046872">
    <property type="term" value="F:metal ion binding"/>
    <property type="evidence" value="ECO:0007669"/>
    <property type="project" value="UniProtKB-KW"/>
</dbReference>
<keyword evidence="8" id="KW-0227">DNA damage</keyword>
<dbReference type="Pfam" id="PF21999">
    <property type="entry name" value="IMS_HHH_1"/>
    <property type="match status" value="1"/>
</dbReference>
<name>A0AAD2FT42_9STRA</name>
<feature type="domain" description="BRCT" evidence="14">
    <location>
        <begin position="303"/>
        <end position="393"/>
    </location>
</feature>
<sequence>MVKPPKTMQPEQVDVSRAGRKTGSAFQQDSFHNYMARKIDLQRQQFGQPSLPPPPKSLPKTSPSIYLPSSPSAEQSMPQKLTNVQERRKELSPSSTPNISNTLPLSKPSTPRESANPQEVSKAPTSAIKRKSPAKASEKRSVRFAQEGGPERKSKKRKKTPMTSIIRKLNRRHGRLLKRQKRISRREKRRRMALEEECEVQEENIVATEEDSPSTGEGSQAYTPREHTIALDQQIEKMPEKGEEIQSSSMKVEKASLEPDAEDKIQEDTPPLEDDIPAVDDDESVEVPNAEAPASPFDIRKSRPDLFFIGVTIKVNGYTEPDNETLKRMIQRHGGQFECYETQRVTHIVAEHLSTAKANIFNKQRNPVPVVSPRWITDSIEQQCQLPHGNYLIEEVRDDGQQKGIKDIFGTAVNKATRNKLPSLDVRPNSEIDKSDERITSEMETDIEKKSEITEKEEKAVETVPKEPPSSPQKTNTLCINGRIRTTGTDPDFLENYFNNSRLSFIGSYRQRSESAGANAPNTLNKDLANLPSYVFHVDMDCFFAAVAIRNFPQLKDKPVVISHHGKKRNNGGDGISFEAKVSKNSTSECATCNYRAREFGIKKGMFLGRAKELCPELVILNYDFEGYQEVSAQVSEILHQIASENHGSVQEVSCDESYMEMLQESHEQAAATAERIRAQIVEATQCTASIGVGKNKFLAKLGTDRIKPNASYVVKDHRSLLENLNLRDLPGIGWKSAPKLVTEGLTTVRQVWDLGSNAVNILERILGGANGKKIYNYCHGIDDRKVEPAKRKTIGAECNYGVRFDGPYGVDHFFKCLSNEVQKRMENVGVKGRHITLKVKQRKEGAKLPPKFLGHGKCHSLSRSMEIPGSRATCDAGEIYKAAVGLFKELAIPLDDVRGMGVVVSKLTDGENITNSSLTKWLEVANKSNGNSEGGAKETHINECEEEKTADSSPADDAEMTDSYQHNGAEQDAIQDDGEQQDSISAFHSQDVFDPRGDTTSTQIMLPPLSQLRMSQVDELPIEMQHQIKARLEKNVEDEVSEVIPVMVSGSPKKDALTRRANVPSSRHGESDNRLRQTDVQDMLKLAAVGTGVATMDISLDVLNELPMDIRLQVINGGAYMGVSSYVAGKNQAASINHEAQNSPNTSLVEETTKNSTNKGDHEGLKLAGEDLRAKEEPPSPIKQRPANLFEEDLLPLKLFLDENYSTDVEAIQLVVQFLTICVQEGRPKDALTMLRSICNRQDEWGTYSVIREIFEALDDEYFRQYRARLDYISVIGEDNRKHPP</sequence>
<feature type="compositionally biased region" description="Acidic residues" evidence="13">
    <location>
        <begin position="195"/>
        <end position="212"/>
    </location>
</feature>
<dbReference type="Proteomes" id="UP001295423">
    <property type="component" value="Unassembled WGS sequence"/>
</dbReference>
<dbReference type="Gene3D" id="1.10.150.20">
    <property type="entry name" value="5' to 3' exonuclease, C-terminal subdomain"/>
    <property type="match status" value="1"/>
</dbReference>
<dbReference type="SUPFAM" id="SSF56672">
    <property type="entry name" value="DNA/RNA polymerases"/>
    <property type="match status" value="1"/>
</dbReference>
<feature type="compositionally biased region" description="Basic and acidic residues" evidence="13">
    <location>
        <begin position="936"/>
        <end position="951"/>
    </location>
</feature>
<feature type="compositionally biased region" description="Polar residues" evidence="13">
    <location>
        <begin position="213"/>
        <end position="222"/>
    </location>
</feature>
<evidence type="ECO:0000256" key="3">
    <source>
        <dbReference type="ARBA" id="ARBA00020399"/>
    </source>
</evidence>
<dbReference type="SMART" id="SM00292">
    <property type="entry name" value="BRCT"/>
    <property type="match status" value="1"/>
</dbReference>
<feature type="compositionally biased region" description="Polar residues" evidence="13">
    <location>
        <begin position="92"/>
        <end position="119"/>
    </location>
</feature>
<proteinExistence type="inferred from homology"/>
<evidence type="ECO:0000256" key="2">
    <source>
        <dbReference type="ARBA" id="ARBA00010945"/>
    </source>
</evidence>
<evidence type="ECO:0000259" key="15">
    <source>
        <dbReference type="PROSITE" id="PS50173"/>
    </source>
</evidence>
<dbReference type="GO" id="GO:0003684">
    <property type="term" value="F:damaged DNA binding"/>
    <property type="evidence" value="ECO:0007669"/>
    <property type="project" value="InterPro"/>
</dbReference>
<dbReference type="InterPro" id="IPR043502">
    <property type="entry name" value="DNA/RNA_pol_sf"/>
</dbReference>
<feature type="region of interest" description="Disordered" evidence="13">
    <location>
        <begin position="424"/>
        <end position="477"/>
    </location>
</feature>
<evidence type="ECO:0000256" key="10">
    <source>
        <dbReference type="ARBA" id="ARBA00023125"/>
    </source>
</evidence>
<dbReference type="SUPFAM" id="SSF52113">
    <property type="entry name" value="BRCT domain"/>
    <property type="match status" value="1"/>
</dbReference>
<evidence type="ECO:0000256" key="12">
    <source>
        <dbReference type="ARBA" id="ARBA00023242"/>
    </source>
</evidence>
<feature type="region of interest" description="Disordered" evidence="13">
    <location>
        <begin position="1052"/>
        <end position="1075"/>
    </location>
</feature>
<dbReference type="Gene3D" id="3.40.50.10190">
    <property type="entry name" value="BRCT domain"/>
    <property type="match status" value="1"/>
</dbReference>
<feature type="compositionally biased region" description="Basic and acidic residues" evidence="13">
    <location>
        <begin position="224"/>
        <end position="244"/>
    </location>
</feature>
<feature type="compositionally biased region" description="Polar residues" evidence="13">
    <location>
        <begin position="67"/>
        <end position="84"/>
    </location>
</feature>
<keyword evidence="11" id="KW-0234">DNA repair</keyword>
<dbReference type="Gene3D" id="3.30.1490.100">
    <property type="entry name" value="DNA polymerase, Y-family, little finger domain"/>
    <property type="match status" value="1"/>
</dbReference>
<evidence type="ECO:0000256" key="6">
    <source>
        <dbReference type="ARBA" id="ARBA00022695"/>
    </source>
</evidence>
<evidence type="ECO:0000256" key="7">
    <source>
        <dbReference type="ARBA" id="ARBA00022723"/>
    </source>
</evidence>
<keyword evidence="5" id="KW-0808">Transferase</keyword>
<feature type="compositionally biased region" description="Polar residues" evidence="13">
    <location>
        <begin position="1139"/>
        <end position="1159"/>
    </location>
</feature>
<dbReference type="GO" id="GO:0006281">
    <property type="term" value="P:DNA repair"/>
    <property type="evidence" value="ECO:0007669"/>
    <property type="project" value="UniProtKB-KW"/>
</dbReference>
<dbReference type="InterPro" id="IPR001126">
    <property type="entry name" value="UmuC"/>
</dbReference>
<feature type="region of interest" description="Disordered" evidence="13">
    <location>
        <begin position="1"/>
        <end position="164"/>
    </location>
</feature>
<feature type="region of interest" description="Disordered" evidence="13">
    <location>
        <begin position="1139"/>
        <end position="1185"/>
    </location>
</feature>
<evidence type="ECO:0000313" key="16">
    <source>
        <dbReference type="EMBL" id="CAJ1952504.1"/>
    </source>
</evidence>
<keyword evidence="12" id="KW-0539">Nucleus</keyword>
<dbReference type="PROSITE" id="PS50172">
    <property type="entry name" value="BRCT"/>
    <property type="match status" value="1"/>
</dbReference>
<feature type="compositionally biased region" description="Basic and acidic residues" evidence="13">
    <location>
        <begin position="251"/>
        <end position="267"/>
    </location>
</feature>
<keyword evidence="9" id="KW-0460">Magnesium</keyword>
<dbReference type="PANTHER" id="PTHR45990:SF1">
    <property type="entry name" value="DNA REPAIR PROTEIN REV1"/>
    <property type="match status" value="1"/>
</dbReference>
<evidence type="ECO:0000256" key="8">
    <source>
        <dbReference type="ARBA" id="ARBA00022763"/>
    </source>
</evidence>
<evidence type="ECO:0000256" key="9">
    <source>
        <dbReference type="ARBA" id="ARBA00022842"/>
    </source>
</evidence>
<dbReference type="PROSITE" id="PS50173">
    <property type="entry name" value="UMUC"/>
    <property type="match status" value="1"/>
</dbReference>
<dbReference type="InterPro" id="IPR001357">
    <property type="entry name" value="BRCT_dom"/>
</dbReference>
<dbReference type="SUPFAM" id="SSF100879">
    <property type="entry name" value="Lesion bypass DNA polymerase (Y-family), little finger domain"/>
    <property type="match status" value="1"/>
</dbReference>
<dbReference type="InterPro" id="IPR017961">
    <property type="entry name" value="DNA_pol_Y-fam_little_finger"/>
</dbReference>
<dbReference type="Gene3D" id="3.30.70.270">
    <property type="match status" value="1"/>
</dbReference>
<feature type="compositionally biased region" description="Acidic residues" evidence="13">
    <location>
        <begin position="270"/>
        <end position="279"/>
    </location>
</feature>
<dbReference type="GO" id="GO:0005634">
    <property type="term" value="C:nucleus"/>
    <property type="evidence" value="ECO:0007669"/>
    <property type="project" value="UniProtKB-SubCell"/>
</dbReference>
<feature type="compositionally biased region" description="Basic residues" evidence="13">
    <location>
        <begin position="179"/>
        <end position="191"/>
    </location>
</feature>
<comment type="caution">
    <text evidence="16">The sequence shown here is derived from an EMBL/GenBank/DDBJ whole genome shotgun (WGS) entry which is preliminary data.</text>
</comment>
<dbReference type="InterPro" id="IPR036420">
    <property type="entry name" value="BRCT_dom_sf"/>
</dbReference>
<dbReference type="InterPro" id="IPR043128">
    <property type="entry name" value="Rev_trsase/Diguanyl_cyclase"/>
</dbReference>
<feature type="region of interest" description="Disordered" evidence="13">
    <location>
        <begin position="179"/>
        <end position="279"/>
    </location>
</feature>
<keyword evidence="4" id="KW-0237">DNA synthesis</keyword>
<feature type="compositionally biased region" description="Acidic residues" evidence="13">
    <location>
        <begin position="952"/>
        <end position="961"/>
    </location>
</feature>
<feature type="domain" description="UmuC" evidence="15">
    <location>
        <begin position="535"/>
        <end position="734"/>
    </location>
</feature>
<dbReference type="GO" id="GO:0017125">
    <property type="term" value="F:deoxycytidyl transferase activity"/>
    <property type="evidence" value="ECO:0007669"/>
    <property type="project" value="TreeGrafter"/>
</dbReference>
<keyword evidence="6" id="KW-0548">Nucleotidyltransferase</keyword>
<evidence type="ECO:0000256" key="4">
    <source>
        <dbReference type="ARBA" id="ARBA00022634"/>
    </source>
</evidence>
<feature type="compositionally biased region" description="Basic and acidic residues" evidence="13">
    <location>
        <begin position="1160"/>
        <end position="1179"/>
    </location>
</feature>
<keyword evidence="10" id="KW-0238">DNA-binding</keyword>
<dbReference type="PANTHER" id="PTHR45990">
    <property type="entry name" value="DNA REPAIR PROTEIN REV1"/>
    <property type="match status" value="1"/>
</dbReference>
<organism evidence="16 17">
    <name type="scientific">Cylindrotheca closterium</name>
    <dbReference type="NCBI Taxonomy" id="2856"/>
    <lineage>
        <taxon>Eukaryota</taxon>
        <taxon>Sar</taxon>
        <taxon>Stramenopiles</taxon>
        <taxon>Ochrophyta</taxon>
        <taxon>Bacillariophyta</taxon>
        <taxon>Bacillariophyceae</taxon>
        <taxon>Bacillariophycidae</taxon>
        <taxon>Bacillariales</taxon>
        <taxon>Bacillariaceae</taxon>
        <taxon>Cylindrotheca</taxon>
    </lineage>
</organism>
<dbReference type="Pfam" id="PF11799">
    <property type="entry name" value="IMS_C"/>
    <property type="match status" value="1"/>
</dbReference>
<evidence type="ECO:0000313" key="17">
    <source>
        <dbReference type="Proteomes" id="UP001295423"/>
    </source>
</evidence>
<dbReference type="GO" id="GO:0070987">
    <property type="term" value="P:error-free translesion synthesis"/>
    <property type="evidence" value="ECO:0007669"/>
    <property type="project" value="TreeGrafter"/>
</dbReference>
<comment type="subcellular location">
    <subcellularLocation>
        <location evidence="1">Nucleus</location>
    </subcellularLocation>
</comment>
<dbReference type="InterPro" id="IPR036775">
    <property type="entry name" value="DNA_pol_Y-fam_lit_finger_sf"/>
</dbReference>
<accession>A0AAD2FT42</accession>
<dbReference type="GO" id="GO:0003887">
    <property type="term" value="F:DNA-directed DNA polymerase activity"/>
    <property type="evidence" value="ECO:0007669"/>
    <property type="project" value="InterPro"/>
</dbReference>
<dbReference type="Gene3D" id="3.40.1170.60">
    <property type="match status" value="1"/>
</dbReference>
<evidence type="ECO:0000256" key="5">
    <source>
        <dbReference type="ARBA" id="ARBA00022679"/>
    </source>
</evidence>
<reference evidence="16" key="1">
    <citation type="submission" date="2023-08" db="EMBL/GenBank/DDBJ databases">
        <authorList>
            <person name="Audoor S."/>
            <person name="Bilcke G."/>
        </authorList>
    </citation>
    <scope>NUCLEOTIDE SEQUENCE</scope>
</reference>
<feature type="compositionally biased region" description="Basic and acidic residues" evidence="13">
    <location>
        <begin position="428"/>
        <end position="465"/>
    </location>
</feature>
<dbReference type="Pfam" id="PF16589">
    <property type="entry name" value="BRCT_2"/>
    <property type="match status" value="1"/>
</dbReference>
<keyword evidence="7" id="KW-0479">Metal-binding</keyword>
<dbReference type="Pfam" id="PF00817">
    <property type="entry name" value="IMS"/>
    <property type="match status" value="1"/>
</dbReference>
<comment type="similarity">
    <text evidence="2">Belongs to the DNA polymerase type-Y family.</text>
</comment>
<dbReference type="FunFam" id="3.30.1490.100:FF:000001">
    <property type="entry name" value="DNA repair protein REV1"/>
    <property type="match status" value="1"/>
</dbReference>
<dbReference type="InterPro" id="IPR053848">
    <property type="entry name" value="IMS_HHH_1"/>
</dbReference>
<protein>
    <recommendedName>
        <fullName evidence="3">DNA repair protein REV1</fullName>
    </recommendedName>
</protein>
<dbReference type="CDD" id="cd17719">
    <property type="entry name" value="BRCT_Rev1"/>
    <property type="match status" value="1"/>
</dbReference>
<gene>
    <name evidence="16" type="ORF">CYCCA115_LOCUS13586</name>
</gene>
<evidence type="ECO:0000259" key="14">
    <source>
        <dbReference type="PROSITE" id="PS50172"/>
    </source>
</evidence>